<accession>A0A3B1E4B9</accession>
<feature type="region of interest" description="Disordered" evidence="1">
    <location>
        <begin position="1"/>
        <end position="29"/>
    </location>
</feature>
<feature type="non-terminal residue" evidence="2">
    <location>
        <position position="29"/>
    </location>
</feature>
<dbReference type="AlphaFoldDB" id="A0A3B1E4B9"/>
<reference evidence="2" key="1">
    <citation type="submission" date="2018-06" db="EMBL/GenBank/DDBJ databases">
        <authorList>
            <person name="Zhirakovskaya E."/>
        </authorList>
    </citation>
    <scope>NUCLEOTIDE SEQUENCE</scope>
</reference>
<name>A0A3B1E4B9_9ZZZZ</name>
<proteinExistence type="predicted"/>
<protein>
    <submittedName>
        <fullName evidence="2">Uncharacterized protein</fullName>
    </submittedName>
</protein>
<organism evidence="2">
    <name type="scientific">hydrothermal vent metagenome</name>
    <dbReference type="NCBI Taxonomy" id="652676"/>
    <lineage>
        <taxon>unclassified sequences</taxon>
        <taxon>metagenomes</taxon>
        <taxon>ecological metagenomes</taxon>
    </lineage>
</organism>
<evidence type="ECO:0000256" key="1">
    <source>
        <dbReference type="SAM" id="MobiDB-lite"/>
    </source>
</evidence>
<sequence>MPNSPSQPENRRDFLTGKALRRRMEQAGE</sequence>
<gene>
    <name evidence="2" type="ORF">MNBD_PLANCTO02-1155</name>
</gene>
<dbReference type="EMBL" id="UOGL01000477">
    <property type="protein sequence ID" value="VAX40735.1"/>
    <property type="molecule type" value="Genomic_DNA"/>
</dbReference>
<evidence type="ECO:0000313" key="2">
    <source>
        <dbReference type="EMBL" id="VAX40735.1"/>
    </source>
</evidence>